<comment type="subcellular location">
    <subcellularLocation>
        <location evidence="1">Membrane</location>
        <topology evidence="1">Multi-pass membrane protein</topology>
    </subcellularLocation>
</comment>
<name>A0A3P7ZMM7_HELPZ</name>
<feature type="domain" description="Major facilitator superfamily (MFS) profile" evidence="6">
    <location>
        <begin position="30"/>
        <end position="467"/>
    </location>
</feature>
<feature type="transmembrane region" description="Helical" evidence="5">
    <location>
        <begin position="135"/>
        <end position="154"/>
    </location>
</feature>
<evidence type="ECO:0000256" key="5">
    <source>
        <dbReference type="SAM" id="Phobius"/>
    </source>
</evidence>
<keyword evidence="2 5" id="KW-0812">Transmembrane</keyword>
<dbReference type="AlphaFoldDB" id="A0A3P7ZMM7"/>
<dbReference type="InterPro" id="IPR011701">
    <property type="entry name" value="MFS"/>
</dbReference>
<evidence type="ECO:0000256" key="3">
    <source>
        <dbReference type="ARBA" id="ARBA00022989"/>
    </source>
</evidence>
<dbReference type="InterPro" id="IPR020846">
    <property type="entry name" value="MFS_dom"/>
</dbReference>
<evidence type="ECO:0000256" key="1">
    <source>
        <dbReference type="ARBA" id="ARBA00004141"/>
    </source>
</evidence>
<evidence type="ECO:0000256" key="2">
    <source>
        <dbReference type="ARBA" id="ARBA00022692"/>
    </source>
</evidence>
<protein>
    <submittedName>
        <fullName evidence="9">MFS domain-containing protein</fullName>
    </submittedName>
</protein>
<evidence type="ECO:0000313" key="7">
    <source>
        <dbReference type="EMBL" id="VDO85314.1"/>
    </source>
</evidence>
<dbReference type="GO" id="GO:0016020">
    <property type="term" value="C:membrane"/>
    <property type="evidence" value="ECO:0007669"/>
    <property type="project" value="UniProtKB-SubCell"/>
</dbReference>
<dbReference type="PANTHER" id="PTHR11662">
    <property type="entry name" value="SOLUTE CARRIER FAMILY 17"/>
    <property type="match status" value="1"/>
</dbReference>
<evidence type="ECO:0000313" key="9">
    <source>
        <dbReference type="WBParaSite" id="HPBE_0001050501-mRNA-1"/>
    </source>
</evidence>
<dbReference type="GO" id="GO:0006820">
    <property type="term" value="P:monoatomic anion transport"/>
    <property type="evidence" value="ECO:0007669"/>
    <property type="project" value="TreeGrafter"/>
</dbReference>
<gene>
    <name evidence="7" type="ORF">HPBE_LOCUS10506</name>
</gene>
<feature type="transmembrane region" description="Helical" evidence="5">
    <location>
        <begin position="272"/>
        <end position="295"/>
    </location>
</feature>
<dbReference type="OrthoDB" id="2985014at2759"/>
<dbReference type="PROSITE" id="PS50850">
    <property type="entry name" value="MFS"/>
    <property type="match status" value="1"/>
</dbReference>
<dbReference type="Proteomes" id="UP000050761">
    <property type="component" value="Unassembled WGS sequence"/>
</dbReference>
<feature type="transmembrane region" description="Helical" evidence="5">
    <location>
        <begin position="30"/>
        <end position="51"/>
    </location>
</feature>
<feature type="transmembrane region" description="Helical" evidence="5">
    <location>
        <begin position="111"/>
        <end position="129"/>
    </location>
</feature>
<keyword evidence="4 5" id="KW-0472">Membrane</keyword>
<feature type="transmembrane region" description="Helical" evidence="5">
    <location>
        <begin position="402"/>
        <end position="421"/>
    </location>
</feature>
<sequence>MSKIGPSECDDHPKIFVADEKRRVFPSTRFLMAIILSLCFISLSVATSNLAQAMVCMVGQTTLSSHPSEKSADDVPLLPWTSEQQGAIYAAQNIGSLFMLLAGWQADRLNGKWTIAVALTLLILSNSLIPSVATTSPWLVFVFRIITGIGDALLSPSASSMITRWFPPKERPFAVGFVSGGRQIGTLLILPLGGFFCEHSTRFGWPAIFYFSAVVGAVILVAWLSLSADKPSKHFCASVQEVRYIARKIMEERLGKRTDRGNPPWAKLARCLPLYVAVAALVCHEYPLVIMLQLLPKYFSDVLGLSNVVNGVISSLPSVVLFFSKTLSCILASLLTARNCMSEVVLSNLFNFVGSLGLAICVGLTPFLGSSGNTTAAVVVLCLANGFAGMHTPGVQTALVQIAPAYSGIVNGIAFAVAAVFSIMNKMISFYILSSGSSHEWGIVFGISAVVAFLPVVFFTRWGSADIQPWASTSRVVTPKQEDTHSSDSSTPPNGAVVKSLAKCSMFLSHDLST</sequence>
<evidence type="ECO:0000256" key="4">
    <source>
        <dbReference type="ARBA" id="ARBA00023136"/>
    </source>
</evidence>
<keyword evidence="3 5" id="KW-1133">Transmembrane helix</keyword>
<dbReference type="InterPro" id="IPR050382">
    <property type="entry name" value="MFS_Na/Anion_cotransporter"/>
</dbReference>
<dbReference type="WBParaSite" id="HPBE_0001050501-mRNA-1">
    <property type="protein sequence ID" value="HPBE_0001050501-mRNA-1"/>
    <property type="gene ID" value="HPBE_0001050501"/>
</dbReference>
<feature type="transmembrane region" description="Helical" evidence="5">
    <location>
        <begin position="441"/>
        <end position="460"/>
    </location>
</feature>
<proteinExistence type="predicted"/>
<dbReference type="PANTHER" id="PTHR11662:SF314">
    <property type="entry name" value="MAJOR FACILITATOR SUPERFAMILY (MFS) PROFILE DOMAIN-CONTAINING PROTEIN"/>
    <property type="match status" value="1"/>
</dbReference>
<accession>A0A3P7ZMM7</accession>
<evidence type="ECO:0000259" key="6">
    <source>
        <dbReference type="PROSITE" id="PS50850"/>
    </source>
</evidence>
<reference evidence="7 8" key="1">
    <citation type="submission" date="2018-11" db="EMBL/GenBank/DDBJ databases">
        <authorList>
            <consortium name="Pathogen Informatics"/>
        </authorList>
    </citation>
    <scope>NUCLEOTIDE SEQUENCE [LARGE SCALE GENOMIC DNA]</scope>
</reference>
<dbReference type="GO" id="GO:0022857">
    <property type="term" value="F:transmembrane transporter activity"/>
    <property type="evidence" value="ECO:0007669"/>
    <property type="project" value="InterPro"/>
</dbReference>
<feature type="transmembrane region" description="Helical" evidence="5">
    <location>
        <begin position="174"/>
        <end position="196"/>
    </location>
</feature>
<evidence type="ECO:0000313" key="8">
    <source>
        <dbReference type="Proteomes" id="UP000050761"/>
    </source>
</evidence>
<dbReference type="SUPFAM" id="SSF103473">
    <property type="entry name" value="MFS general substrate transporter"/>
    <property type="match status" value="1"/>
</dbReference>
<dbReference type="Gene3D" id="1.20.1250.20">
    <property type="entry name" value="MFS general substrate transporter like domains"/>
    <property type="match status" value="2"/>
</dbReference>
<feature type="transmembrane region" description="Helical" evidence="5">
    <location>
        <begin position="374"/>
        <end position="390"/>
    </location>
</feature>
<feature type="transmembrane region" description="Helical" evidence="5">
    <location>
        <begin position="86"/>
        <end position="104"/>
    </location>
</feature>
<dbReference type="EMBL" id="UZAH01026785">
    <property type="protein sequence ID" value="VDO85314.1"/>
    <property type="molecule type" value="Genomic_DNA"/>
</dbReference>
<feature type="transmembrane region" description="Helical" evidence="5">
    <location>
        <begin position="208"/>
        <end position="226"/>
    </location>
</feature>
<feature type="transmembrane region" description="Helical" evidence="5">
    <location>
        <begin position="349"/>
        <end position="368"/>
    </location>
</feature>
<dbReference type="InterPro" id="IPR036259">
    <property type="entry name" value="MFS_trans_sf"/>
</dbReference>
<reference evidence="9" key="2">
    <citation type="submission" date="2019-09" db="UniProtKB">
        <authorList>
            <consortium name="WormBaseParasite"/>
        </authorList>
    </citation>
    <scope>IDENTIFICATION</scope>
</reference>
<keyword evidence="8" id="KW-1185">Reference proteome</keyword>
<dbReference type="Pfam" id="PF07690">
    <property type="entry name" value="MFS_1"/>
    <property type="match status" value="1"/>
</dbReference>
<feature type="transmembrane region" description="Helical" evidence="5">
    <location>
        <begin position="315"/>
        <end position="337"/>
    </location>
</feature>
<dbReference type="FunFam" id="1.20.1250.20:FF:000532">
    <property type="entry name" value="SLC (SoLute Carrier) homolog"/>
    <property type="match status" value="1"/>
</dbReference>
<organism evidence="7">
    <name type="scientific">Heligmosomoides polygyrus</name>
    <name type="common">Parasitic roundworm</name>
    <dbReference type="NCBI Taxonomy" id="6339"/>
    <lineage>
        <taxon>Eukaryota</taxon>
        <taxon>Metazoa</taxon>
        <taxon>Ecdysozoa</taxon>
        <taxon>Nematoda</taxon>
        <taxon>Chromadorea</taxon>
        <taxon>Rhabditida</taxon>
        <taxon>Rhabditina</taxon>
        <taxon>Rhabditomorpha</taxon>
        <taxon>Strongyloidea</taxon>
        <taxon>Heligmosomidae</taxon>
        <taxon>Heligmosomoides</taxon>
    </lineage>
</organism>